<feature type="compositionally biased region" description="Low complexity" evidence="1">
    <location>
        <begin position="89"/>
        <end position="100"/>
    </location>
</feature>
<name>A0ABR0KAY6_9EURO</name>
<dbReference type="EMBL" id="JAVRRG010000052">
    <property type="protein sequence ID" value="KAK5092842.1"/>
    <property type="molecule type" value="Genomic_DNA"/>
</dbReference>
<feature type="compositionally biased region" description="Basic residues" evidence="1">
    <location>
        <begin position="680"/>
        <end position="695"/>
    </location>
</feature>
<feature type="compositionally biased region" description="Low complexity" evidence="1">
    <location>
        <begin position="591"/>
        <end position="600"/>
    </location>
</feature>
<feature type="region of interest" description="Disordered" evidence="1">
    <location>
        <begin position="191"/>
        <end position="286"/>
    </location>
</feature>
<keyword evidence="3" id="KW-1185">Reference proteome</keyword>
<feature type="region of interest" description="Disordered" evidence="1">
    <location>
        <begin position="9"/>
        <end position="41"/>
    </location>
</feature>
<feature type="compositionally biased region" description="Low complexity" evidence="1">
    <location>
        <begin position="544"/>
        <end position="555"/>
    </location>
</feature>
<dbReference type="Proteomes" id="UP001345013">
    <property type="component" value="Unassembled WGS sequence"/>
</dbReference>
<evidence type="ECO:0000313" key="3">
    <source>
        <dbReference type="Proteomes" id="UP001345013"/>
    </source>
</evidence>
<feature type="region of interest" description="Disordered" evidence="1">
    <location>
        <begin position="623"/>
        <end position="717"/>
    </location>
</feature>
<feature type="compositionally biased region" description="Polar residues" evidence="1">
    <location>
        <begin position="640"/>
        <end position="655"/>
    </location>
</feature>
<gene>
    <name evidence="2" type="ORF">LTR24_004883</name>
</gene>
<feature type="region of interest" description="Disordered" evidence="1">
    <location>
        <begin position="66"/>
        <end position="129"/>
    </location>
</feature>
<sequence>MEQILKMLRITNAPTVPAGDDDVPPEADEPPDDQVPELKSVFKKADISTRKSSAPGMIRRESLLTRAIQAGHDTSPTSPRMPEAPRGMSTTSSHSFASTAELTSDVESPLRSASPSPPPPLNRLQLTSSVKPVDTDKVIISPINKDDKPTAAETGESAIERTLGRKRCIMFACKDIPSDSATEPEVKAVVAEAPKVEPAPRKCRISFACPSRPSNDSRQSSAAHEPSRRQSSPASPTTQPSELSVTETHHVAEAQPSLALPSRSTGAESQPLSPFHEFASSQEEDEEWIKKVNEVAKPKLTIDDCLQKEHAIRKIGKEAEEEAEAEEREQDELDNELNDDDVGEDDFAPSDDGNESDDEEGFAESDSESDAGSDYQFWAPSTTTTRATSTENMTHFSARATSRSRASSTSSGHSSIPNGLHTRSANKIKASRAIKMRPGTPELPDSTDFVCGTLDEDRPLEAAYLSCREQKRREKHIPIPQDIDPSFPTTDPEDEINDDDDIAESSDHIWIKDQFEGFNEESRGRRQSAFLVSPLHSPTPVIAPPRQGRPGLPLRPTRRSPPPKQNVARSPAPRRLFDQAQRRMRSPPPAARLRSPRGSPTNLRPMPFGITINHLAQRPTAVKTSSLPHTPNPFFRNWRNGDQPSSSRITSNAVTPSGEDPPSDIHVRGPVDIVIGLEKKRQKRKEKYWRQHARKVAKEQAEKKPPPGRGAERMKELGLECAERTRGYGLGQPTQLVLSL</sequence>
<feature type="compositionally biased region" description="Acidic residues" evidence="1">
    <location>
        <begin position="319"/>
        <end position="371"/>
    </location>
</feature>
<comment type="caution">
    <text evidence="2">The sequence shown here is derived from an EMBL/GenBank/DDBJ whole genome shotgun (WGS) entry which is preliminary data.</text>
</comment>
<dbReference type="Pfam" id="PF10446">
    <property type="entry name" value="DUF2457"/>
    <property type="match status" value="1"/>
</dbReference>
<dbReference type="InterPro" id="IPR018853">
    <property type="entry name" value="DUF2457"/>
</dbReference>
<feature type="compositionally biased region" description="Low complexity" evidence="1">
    <location>
        <begin position="230"/>
        <end position="241"/>
    </location>
</feature>
<feature type="region of interest" description="Disordered" evidence="1">
    <location>
        <begin position="316"/>
        <end position="428"/>
    </location>
</feature>
<proteinExistence type="predicted"/>
<evidence type="ECO:0000256" key="1">
    <source>
        <dbReference type="SAM" id="MobiDB-lite"/>
    </source>
</evidence>
<organism evidence="2 3">
    <name type="scientific">Lithohypha guttulata</name>
    <dbReference type="NCBI Taxonomy" id="1690604"/>
    <lineage>
        <taxon>Eukaryota</taxon>
        <taxon>Fungi</taxon>
        <taxon>Dikarya</taxon>
        <taxon>Ascomycota</taxon>
        <taxon>Pezizomycotina</taxon>
        <taxon>Eurotiomycetes</taxon>
        <taxon>Chaetothyriomycetidae</taxon>
        <taxon>Chaetothyriales</taxon>
        <taxon>Trichomeriaceae</taxon>
        <taxon>Lithohypha</taxon>
    </lineage>
</organism>
<feature type="region of interest" description="Disordered" evidence="1">
    <location>
        <begin position="531"/>
        <end position="603"/>
    </location>
</feature>
<feature type="compositionally biased region" description="Acidic residues" evidence="1">
    <location>
        <begin position="19"/>
        <end position="35"/>
    </location>
</feature>
<feature type="compositionally biased region" description="Basic and acidic residues" evidence="1">
    <location>
        <begin position="696"/>
        <end position="717"/>
    </location>
</feature>
<feature type="region of interest" description="Disordered" evidence="1">
    <location>
        <begin position="479"/>
        <end position="500"/>
    </location>
</feature>
<accession>A0ABR0KAY6</accession>
<protein>
    <submittedName>
        <fullName evidence="2">Uncharacterized protein</fullName>
    </submittedName>
</protein>
<feature type="compositionally biased region" description="Polar residues" evidence="1">
    <location>
        <begin position="212"/>
        <end position="222"/>
    </location>
</feature>
<feature type="compositionally biased region" description="Polar residues" evidence="1">
    <location>
        <begin position="262"/>
        <end position="272"/>
    </location>
</feature>
<evidence type="ECO:0000313" key="2">
    <source>
        <dbReference type="EMBL" id="KAK5092842.1"/>
    </source>
</evidence>
<reference evidence="2 3" key="1">
    <citation type="submission" date="2023-08" db="EMBL/GenBank/DDBJ databases">
        <title>Black Yeasts Isolated from many extreme environments.</title>
        <authorList>
            <person name="Coleine C."/>
            <person name="Stajich J.E."/>
            <person name="Selbmann L."/>
        </authorList>
    </citation>
    <scope>NUCLEOTIDE SEQUENCE [LARGE SCALE GENOMIC DNA]</scope>
    <source>
        <strain evidence="2 3">CCFEE 5885</strain>
    </source>
</reference>
<feature type="compositionally biased region" description="Low complexity" evidence="1">
    <location>
        <begin position="382"/>
        <end position="415"/>
    </location>
</feature>
<feature type="compositionally biased region" description="Acidic residues" evidence="1">
    <location>
        <begin position="491"/>
        <end position="500"/>
    </location>
</feature>